<evidence type="ECO:0000313" key="1">
    <source>
        <dbReference type="EMBL" id="KAH0461139.1"/>
    </source>
</evidence>
<reference evidence="1 2" key="1">
    <citation type="journal article" date="2021" name="Hortic Res">
        <title>Chromosome-scale assembly of the Dendrobium chrysotoxum genome enhances the understanding of orchid evolution.</title>
        <authorList>
            <person name="Zhang Y."/>
            <person name="Zhang G.Q."/>
            <person name="Zhang D."/>
            <person name="Liu X.D."/>
            <person name="Xu X.Y."/>
            <person name="Sun W.H."/>
            <person name="Yu X."/>
            <person name="Zhu X."/>
            <person name="Wang Z.W."/>
            <person name="Zhao X."/>
            <person name="Zhong W.Y."/>
            <person name="Chen H."/>
            <person name="Yin W.L."/>
            <person name="Huang T."/>
            <person name="Niu S.C."/>
            <person name="Liu Z.J."/>
        </authorList>
    </citation>
    <scope>NUCLEOTIDE SEQUENCE [LARGE SCALE GENOMIC DNA]</scope>
    <source>
        <strain evidence="1">Lindl</strain>
    </source>
</reference>
<comment type="caution">
    <text evidence="1">The sequence shown here is derived from an EMBL/GenBank/DDBJ whole genome shotgun (WGS) entry which is preliminary data.</text>
</comment>
<dbReference type="EMBL" id="JAGFBR010000009">
    <property type="protein sequence ID" value="KAH0461139.1"/>
    <property type="molecule type" value="Genomic_DNA"/>
</dbReference>
<evidence type="ECO:0000313" key="2">
    <source>
        <dbReference type="Proteomes" id="UP000775213"/>
    </source>
</evidence>
<accession>A0AAV7GZG0</accession>
<gene>
    <name evidence="1" type="ORF">IEQ34_008714</name>
</gene>
<name>A0AAV7GZG0_DENCH</name>
<keyword evidence="2" id="KW-1185">Reference proteome</keyword>
<sequence>MPDSQGSKGALPPGGVRPVWKDTEWYRAVLIIVVPSGTKQYQAVPSNTEQYRACTERYRVVPSIAVSSGTERYRAIPSMYRAVPSIYQAIPSGTEHCCTEWYQAVPSGTEQYRAVPSIYQAVPSIYRAIPSGTEHCCTEWYQAVPSGKSPELEMAEREEFVYRRRRNNENRGIHVRKVEVLDLTYVKKGRGRPKKTWLENIRNDLSLLDLNENLTLNRTQWRKRIHVADPT</sequence>
<protein>
    <submittedName>
        <fullName evidence="1">Uncharacterized protein</fullName>
    </submittedName>
</protein>
<organism evidence="1 2">
    <name type="scientific">Dendrobium chrysotoxum</name>
    <name type="common">Orchid</name>
    <dbReference type="NCBI Taxonomy" id="161865"/>
    <lineage>
        <taxon>Eukaryota</taxon>
        <taxon>Viridiplantae</taxon>
        <taxon>Streptophyta</taxon>
        <taxon>Embryophyta</taxon>
        <taxon>Tracheophyta</taxon>
        <taxon>Spermatophyta</taxon>
        <taxon>Magnoliopsida</taxon>
        <taxon>Liliopsida</taxon>
        <taxon>Asparagales</taxon>
        <taxon>Orchidaceae</taxon>
        <taxon>Epidendroideae</taxon>
        <taxon>Malaxideae</taxon>
        <taxon>Dendrobiinae</taxon>
        <taxon>Dendrobium</taxon>
    </lineage>
</organism>
<dbReference type="AlphaFoldDB" id="A0AAV7GZG0"/>
<proteinExistence type="predicted"/>
<dbReference type="Proteomes" id="UP000775213">
    <property type="component" value="Unassembled WGS sequence"/>
</dbReference>